<accession>A0A4Q9MP34</accession>
<protein>
    <submittedName>
        <fullName evidence="2">Uncharacterized protein</fullName>
    </submittedName>
</protein>
<dbReference type="Proteomes" id="UP000292957">
    <property type="component" value="Unassembled WGS sequence"/>
</dbReference>
<name>A0A4Q9MP34_9APHY</name>
<feature type="region of interest" description="Disordered" evidence="1">
    <location>
        <begin position="125"/>
        <end position="163"/>
    </location>
</feature>
<dbReference type="AlphaFoldDB" id="A0A4Q9MP34"/>
<dbReference type="OrthoDB" id="3049381at2759"/>
<sequence>MAICSLSDDIGLVDSRRLSVEVVIGHKLLDHFRIAADPQMLQGPSRLPLVENDGLEKLVCLANIFHLLPSAANIFLENLVNAIVQIESVLHFSGESPFSAPLARYLARYPSDAMDYYHAPSRIPHADTYPAEHPAPEPRAEPAAIIQRENRAPCDSLSRGTRP</sequence>
<evidence type="ECO:0000313" key="2">
    <source>
        <dbReference type="EMBL" id="TBU29439.1"/>
    </source>
</evidence>
<reference evidence="2" key="1">
    <citation type="submission" date="2019-01" db="EMBL/GenBank/DDBJ databases">
        <title>Draft genome sequences of three monokaryotic isolates of the white-rot basidiomycete fungus Dichomitus squalens.</title>
        <authorList>
            <consortium name="DOE Joint Genome Institute"/>
            <person name="Lopez S.C."/>
            <person name="Andreopoulos B."/>
            <person name="Pangilinan J."/>
            <person name="Lipzen A."/>
            <person name="Riley R."/>
            <person name="Ahrendt S."/>
            <person name="Ng V."/>
            <person name="Barry K."/>
            <person name="Daum C."/>
            <person name="Grigoriev I.V."/>
            <person name="Hilden K.S."/>
            <person name="Makela M.R."/>
            <person name="de Vries R.P."/>
        </authorList>
    </citation>
    <scope>NUCLEOTIDE SEQUENCE [LARGE SCALE GENOMIC DNA]</scope>
    <source>
        <strain evidence="2">OM18370.1</strain>
    </source>
</reference>
<gene>
    <name evidence="2" type="ORF">BD311DRAFT_864790</name>
</gene>
<dbReference type="Pfam" id="PF20206">
    <property type="entry name" value="Tra1_ring"/>
    <property type="match status" value="1"/>
</dbReference>
<dbReference type="EMBL" id="ML143413">
    <property type="protein sequence ID" value="TBU29439.1"/>
    <property type="molecule type" value="Genomic_DNA"/>
</dbReference>
<proteinExistence type="predicted"/>
<evidence type="ECO:0000256" key="1">
    <source>
        <dbReference type="SAM" id="MobiDB-lite"/>
    </source>
</evidence>
<dbReference type="InterPro" id="IPR046805">
    <property type="entry name" value="Tra1_ring"/>
</dbReference>
<organism evidence="2">
    <name type="scientific">Dichomitus squalens</name>
    <dbReference type="NCBI Taxonomy" id="114155"/>
    <lineage>
        <taxon>Eukaryota</taxon>
        <taxon>Fungi</taxon>
        <taxon>Dikarya</taxon>
        <taxon>Basidiomycota</taxon>
        <taxon>Agaricomycotina</taxon>
        <taxon>Agaricomycetes</taxon>
        <taxon>Polyporales</taxon>
        <taxon>Polyporaceae</taxon>
        <taxon>Dichomitus</taxon>
    </lineage>
</organism>